<keyword evidence="1" id="KW-0472">Membrane</keyword>
<proteinExistence type="predicted"/>
<gene>
    <name evidence="2" type="ORF">KP509_39G052500</name>
</gene>
<name>A0A8T2Q0S6_CERRI</name>
<accession>A0A8T2Q0S6</accession>
<sequence length="72" mass="8243">MHRSHVDSTLEQKFTQIGCFLLLQALMQSDGKYFFLYQVIFSDFCLSYISFITIGLRNAQMSSGNCESFIDG</sequence>
<dbReference type="AlphaFoldDB" id="A0A8T2Q0S6"/>
<evidence type="ECO:0000313" key="2">
    <source>
        <dbReference type="EMBL" id="KAH7277452.1"/>
    </source>
</evidence>
<evidence type="ECO:0000256" key="1">
    <source>
        <dbReference type="SAM" id="Phobius"/>
    </source>
</evidence>
<protein>
    <submittedName>
        <fullName evidence="2">Uncharacterized protein</fullName>
    </submittedName>
</protein>
<dbReference type="Proteomes" id="UP000825935">
    <property type="component" value="Chromosome 39"/>
</dbReference>
<keyword evidence="1" id="KW-0812">Transmembrane</keyword>
<feature type="transmembrane region" description="Helical" evidence="1">
    <location>
        <begin position="35"/>
        <end position="56"/>
    </location>
</feature>
<keyword evidence="1" id="KW-1133">Transmembrane helix</keyword>
<comment type="caution">
    <text evidence="2">The sequence shown here is derived from an EMBL/GenBank/DDBJ whole genome shotgun (WGS) entry which is preliminary data.</text>
</comment>
<organism evidence="2 3">
    <name type="scientific">Ceratopteris richardii</name>
    <name type="common">Triangle waterfern</name>
    <dbReference type="NCBI Taxonomy" id="49495"/>
    <lineage>
        <taxon>Eukaryota</taxon>
        <taxon>Viridiplantae</taxon>
        <taxon>Streptophyta</taxon>
        <taxon>Embryophyta</taxon>
        <taxon>Tracheophyta</taxon>
        <taxon>Polypodiopsida</taxon>
        <taxon>Polypodiidae</taxon>
        <taxon>Polypodiales</taxon>
        <taxon>Pteridineae</taxon>
        <taxon>Pteridaceae</taxon>
        <taxon>Parkerioideae</taxon>
        <taxon>Ceratopteris</taxon>
    </lineage>
</organism>
<dbReference type="EMBL" id="CM035444">
    <property type="protein sequence ID" value="KAH7277452.1"/>
    <property type="molecule type" value="Genomic_DNA"/>
</dbReference>
<reference evidence="2" key="1">
    <citation type="submission" date="2021-08" db="EMBL/GenBank/DDBJ databases">
        <title>WGS assembly of Ceratopteris richardii.</title>
        <authorList>
            <person name="Marchant D.B."/>
            <person name="Chen G."/>
            <person name="Jenkins J."/>
            <person name="Shu S."/>
            <person name="Leebens-Mack J."/>
            <person name="Grimwood J."/>
            <person name="Schmutz J."/>
            <person name="Soltis P."/>
            <person name="Soltis D."/>
            <person name="Chen Z.-H."/>
        </authorList>
    </citation>
    <scope>NUCLEOTIDE SEQUENCE</scope>
    <source>
        <strain evidence="2">Whitten #5841</strain>
        <tissue evidence="2">Leaf</tissue>
    </source>
</reference>
<evidence type="ECO:0000313" key="3">
    <source>
        <dbReference type="Proteomes" id="UP000825935"/>
    </source>
</evidence>
<keyword evidence="3" id="KW-1185">Reference proteome</keyword>